<evidence type="ECO:0000256" key="1">
    <source>
        <dbReference type="SAM" id="SignalP"/>
    </source>
</evidence>
<dbReference type="RefSeq" id="WP_088565789.1">
    <property type="nucleotide sequence ID" value="NZ_CP020946.1"/>
</dbReference>
<proteinExistence type="predicted"/>
<protein>
    <submittedName>
        <fullName evidence="2">Uncharacterized protein</fullName>
    </submittedName>
</protein>
<feature type="signal peptide" evidence="1">
    <location>
        <begin position="1"/>
        <end position="21"/>
    </location>
</feature>
<gene>
    <name evidence="2" type="ORF">B9G79_12410</name>
</gene>
<accession>A0A1Z3NA18</accession>
<dbReference type="OrthoDB" id="5295951at2"/>
<dbReference type="EMBL" id="CP020946">
    <property type="protein sequence ID" value="ASD64312.1"/>
    <property type="molecule type" value="Genomic_DNA"/>
</dbReference>
<dbReference type="AlphaFoldDB" id="A0A1Z3NA18"/>
<evidence type="ECO:0000313" key="3">
    <source>
        <dbReference type="Proteomes" id="UP000197003"/>
    </source>
</evidence>
<organism evidence="2 3">
    <name type="scientific">Bdellovibrio bacteriovorus</name>
    <dbReference type="NCBI Taxonomy" id="959"/>
    <lineage>
        <taxon>Bacteria</taxon>
        <taxon>Pseudomonadati</taxon>
        <taxon>Bdellovibrionota</taxon>
        <taxon>Bdellovibrionia</taxon>
        <taxon>Bdellovibrionales</taxon>
        <taxon>Pseudobdellovibrionaceae</taxon>
        <taxon>Bdellovibrio</taxon>
    </lineage>
</organism>
<keyword evidence="1" id="KW-0732">Signal</keyword>
<feature type="chain" id="PRO_5012418906" evidence="1">
    <location>
        <begin position="22"/>
        <end position="91"/>
    </location>
</feature>
<sequence>MKAFVLSLFAVVALSSATSFAAEEVVNLQEIQENFVVEPVFEANRLSCPSDMMPIAKYCWNTGRGCFVKCGVVCHPKRETPPPVPEPNFVE</sequence>
<dbReference type="Proteomes" id="UP000197003">
    <property type="component" value="Chromosome"/>
</dbReference>
<name>A0A1Z3NA18_BDEBC</name>
<evidence type="ECO:0000313" key="2">
    <source>
        <dbReference type="EMBL" id="ASD64312.1"/>
    </source>
</evidence>
<reference evidence="2 3" key="1">
    <citation type="submission" date="2017-04" db="EMBL/GenBank/DDBJ databases">
        <title>Whole genome sequence of Bdellovibrio bacteriovorus strain SSB218315.</title>
        <authorList>
            <person name="Oyedara O."/>
            <person name="Rodriguez-Perez M.A."/>
        </authorList>
    </citation>
    <scope>NUCLEOTIDE SEQUENCE [LARGE SCALE GENOMIC DNA]</scope>
    <source>
        <strain evidence="2 3">SSB218315</strain>
    </source>
</reference>